<accession>A0ABQ6YRB8</accession>
<dbReference type="Proteomes" id="UP000798951">
    <property type="component" value="Unassembled WGS sequence"/>
</dbReference>
<feature type="chain" id="PRO_5045480522" evidence="1">
    <location>
        <begin position="21"/>
        <end position="407"/>
    </location>
</feature>
<evidence type="ECO:0000259" key="3">
    <source>
        <dbReference type="Pfam" id="PF24092"/>
    </source>
</evidence>
<proteinExistence type="predicted"/>
<dbReference type="InterPro" id="IPR055797">
    <property type="entry name" value="DUF7373"/>
</dbReference>
<evidence type="ECO:0000313" key="4">
    <source>
        <dbReference type="EMBL" id="KAF0848338.1"/>
    </source>
</evidence>
<keyword evidence="1" id="KW-0732">Signal</keyword>
<feature type="domain" description="DUF7373" evidence="2">
    <location>
        <begin position="60"/>
        <end position="246"/>
    </location>
</feature>
<dbReference type="PROSITE" id="PS51257">
    <property type="entry name" value="PROKAR_LIPOPROTEIN"/>
    <property type="match status" value="1"/>
</dbReference>
<dbReference type="Pfam" id="PF24092">
    <property type="entry name" value="DUF7373_C"/>
    <property type="match status" value="1"/>
</dbReference>
<dbReference type="EMBL" id="VMSD01000002">
    <property type="protein sequence ID" value="KAF0848338.1"/>
    <property type="molecule type" value="Genomic_DNA"/>
</dbReference>
<keyword evidence="5" id="KW-1185">Reference proteome</keyword>
<comment type="caution">
    <text evidence="4">The sequence shown here is derived from an EMBL/GenBank/DDBJ whole genome shotgun (WGS) entry which is preliminary data.</text>
</comment>
<sequence length="407" mass="44135">MRLVRLGALISVLMLGSACSATISGQATPRATPVDIATLNTGAIVTEPTDYELRFASFHAQRIRLIEGRRLLNILVHPIDFLPSVTKSSYTKIFADVDEMTGTGGLSPEFKDVVSANDLVVGVSATRTNGSIRNLESMFVGILEFGTVANAEAAAAAMYSIGVTRSDPRQPVMIPNYPGAHGSATNSNVNAFQSHGRFVIITAIQEEPRIDQNATTEKIKAALDKQIAALDTFQAIASDDLLDLPVDQDGMVRRTMDKSPAGDPYGMGFHNEDFGIFLPSGILHYERNALDTRKAFDKAGVDLIGRRYSTVYRTRDVEAAFALQTALARRGKDDTALDPPPGIADAQCVRLAEPDKNRNYNGFCVLVYDRYVAVVMSLTSQLSSTQLADPILQQRAAAQYVILTKSE</sequence>
<organism evidence="4 5">
    <name type="scientific">Nocardia caishijiensis</name>
    <dbReference type="NCBI Taxonomy" id="184756"/>
    <lineage>
        <taxon>Bacteria</taxon>
        <taxon>Bacillati</taxon>
        <taxon>Actinomycetota</taxon>
        <taxon>Actinomycetes</taxon>
        <taxon>Mycobacteriales</taxon>
        <taxon>Nocardiaceae</taxon>
        <taxon>Nocardia</taxon>
    </lineage>
</organism>
<feature type="domain" description="DUF7373" evidence="3">
    <location>
        <begin position="252"/>
        <end position="405"/>
    </location>
</feature>
<evidence type="ECO:0000259" key="2">
    <source>
        <dbReference type="Pfam" id="PF24088"/>
    </source>
</evidence>
<evidence type="ECO:0000313" key="5">
    <source>
        <dbReference type="Proteomes" id="UP000798951"/>
    </source>
</evidence>
<name>A0ABQ6YRB8_9NOCA</name>
<dbReference type="Pfam" id="PF24088">
    <property type="entry name" value="DUF7373"/>
    <property type="match status" value="1"/>
</dbReference>
<gene>
    <name evidence="4" type="ORF">FNL39_102486</name>
</gene>
<evidence type="ECO:0000256" key="1">
    <source>
        <dbReference type="SAM" id="SignalP"/>
    </source>
</evidence>
<protein>
    <submittedName>
        <fullName evidence="4">Uncharacterized protein</fullName>
    </submittedName>
</protein>
<reference evidence="4 5" key="1">
    <citation type="submission" date="2019-07" db="EMBL/GenBank/DDBJ databases">
        <title>Genomic Encyclopedia of Type Strains, Phase IV (KMG-IV): sequencing the most valuable type-strain genomes for metagenomic binning, comparative biology and taxonomic classification.</title>
        <authorList>
            <person name="Goeker M."/>
        </authorList>
    </citation>
    <scope>NUCLEOTIDE SEQUENCE [LARGE SCALE GENOMIC DNA]</scope>
    <source>
        <strain evidence="4 5">DSM 44831</strain>
    </source>
</reference>
<dbReference type="InterPro" id="IPR056463">
    <property type="entry name" value="DUF7373_C"/>
</dbReference>
<feature type="signal peptide" evidence="1">
    <location>
        <begin position="1"/>
        <end position="20"/>
    </location>
</feature>